<reference evidence="1 2" key="1">
    <citation type="submission" date="2016-11" db="EMBL/GenBank/DDBJ databases">
        <authorList>
            <person name="Jaros S."/>
            <person name="Januszkiewicz K."/>
            <person name="Wedrychowicz H."/>
        </authorList>
    </citation>
    <scope>NUCLEOTIDE SEQUENCE [LARGE SCALE GENOMIC DNA]</scope>
    <source>
        <strain evidence="1 2">GAS138</strain>
    </source>
</reference>
<sequence>MEAEGVNEEYDPELDLLKQCRLGPEFEPDAARRIDSMIDKKRRQRFVMFPQQWIERLSGARHIATYRVALRVLQRHGQCRGRPFPLPNNIEGVNRWAKSMALSELEQLGLIRVERRVRKSPLVAVVAPS</sequence>
<dbReference type="EMBL" id="LT670817">
    <property type="protein sequence ID" value="SHI11876.1"/>
    <property type="molecule type" value="Genomic_DNA"/>
</dbReference>
<protein>
    <submittedName>
        <fullName evidence="1">Uncharacterized protein</fullName>
    </submittedName>
</protein>
<evidence type="ECO:0000313" key="1">
    <source>
        <dbReference type="EMBL" id="SHI11876.1"/>
    </source>
</evidence>
<organism evidence="1 2">
    <name type="scientific">Bradyrhizobium erythrophlei</name>
    <dbReference type="NCBI Taxonomy" id="1437360"/>
    <lineage>
        <taxon>Bacteria</taxon>
        <taxon>Pseudomonadati</taxon>
        <taxon>Pseudomonadota</taxon>
        <taxon>Alphaproteobacteria</taxon>
        <taxon>Hyphomicrobiales</taxon>
        <taxon>Nitrobacteraceae</taxon>
        <taxon>Bradyrhizobium</taxon>
    </lineage>
</organism>
<gene>
    <name evidence="1" type="ORF">SAMN05443248_8370</name>
</gene>
<dbReference type="Proteomes" id="UP000189796">
    <property type="component" value="Chromosome I"/>
</dbReference>
<dbReference type="AlphaFoldDB" id="A0A1M5YIN2"/>
<proteinExistence type="predicted"/>
<accession>A0A1M5YIN2</accession>
<name>A0A1M5YIN2_9BRAD</name>
<evidence type="ECO:0000313" key="2">
    <source>
        <dbReference type="Proteomes" id="UP000189796"/>
    </source>
</evidence>